<dbReference type="RefSeq" id="WP_011054506.1">
    <property type="nucleotide sequence ID" value="NZ_AP014596.1"/>
</dbReference>
<dbReference type="InterPro" id="IPR002736">
    <property type="entry name" value="CitG"/>
</dbReference>
<evidence type="ECO:0000256" key="3">
    <source>
        <dbReference type="ARBA" id="ARBA00022741"/>
    </source>
</evidence>
<proteinExistence type="inferred from homology"/>
<sequence length="294" mass="32788">MTKAVLTSISQLALKALLYEVSLSPKPGLVDRFDNGAHDDMSFMTFIDSMIALSPFFQAYIETGFAYAKEEPLLLFNRLRQLGQKAEETMFCATQGINTHKGLNFSMALLLGATGAYLARTPHLMTDLGRFSKEDTLAICRLVKPMTAHLIQTDLGHLNTKKEFTYGEQLFVTYGIKGPRGEASEGFTTLTDHALPYFRQMISQNDPETSQLRLLVYLMSIVEDGNLIHRGGIEAWKGVKADMRLLLQQDLSTTDLRLALSSYNQCLINQHLSPGGAADLLALTFYFAFLEKLL</sequence>
<accession>A0A4U9BZT2</accession>
<dbReference type="Gene3D" id="1.10.4200.10">
    <property type="entry name" value="Triphosphoribosyl-dephospho-CoA protein"/>
    <property type="match status" value="1"/>
</dbReference>
<dbReference type="OrthoDB" id="114886at2"/>
<keyword evidence="4 5" id="KW-0067">ATP-binding</keyword>
<dbReference type="AlphaFoldDB" id="A0A4U9BZT2"/>
<evidence type="ECO:0000313" key="9">
    <source>
        <dbReference type="Proteomes" id="UP000324058"/>
    </source>
</evidence>
<evidence type="ECO:0000256" key="4">
    <source>
        <dbReference type="ARBA" id="ARBA00022840"/>
    </source>
</evidence>
<evidence type="ECO:0000256" key="1">
    <source>
        <dbReference type="ARBA" id="ARBA00001210"/>
    </source>
</evidence>
<dbReference type="HAMAP" id="MF_00397">
    <property type="entry name" value="CitG"/>
    <property type="match status" value="1"/>
</dbReference>
<name>A0A4U9BZT2_STRPY</name>
<dbReference type="EMBL" id="VCID01000544">
    <property type="protein sequence ID" value="TNY46191.1"/>
    <property type="molecule type" value="Genomic_DNA"/>
</dbReference>
<dbReference type="PANTHER" id="PTHR30201:SF2">
    <property type="entry name" value="2-(5''-TRIPHOSPHORIBOSYL)-3'-DEPHOSPHOCOENZYME-A SYNTHASE"/>
    <property type="match status" value="1"/>
</dbReference>
<evidence type="ECO:0000256" key="5">
    <source>
        <dbReference type="HAMAP-Rule" id="MF_00397"/>
    </source>
</evidence>
<evidence type="ECO:0000313" key="7">
    <source>
        <dbReference type="EMBL" id="TYK99920.1"/>
    </source>
</evidence>
<dbReference type="OMA" id="ACEQAMY"/>
<dbReference type="PANTHER" id="PTHR30201">
    <property type="entry name" value="TRIPHOSPHORIBOSYL-DEPHOSPHO-COA SYNTHASE"/>
    <property type="match status" value="1"/>
</dbReference>
<dbReference type="Proteomes" id="UP000316580">
    <property type="component" value="Unassembled WGS sequence"/>
</dbReference>
<dbReference type="Pfam" id="PF01874">
    <property type="entry name" value="CitG"/>
    <property type="match status" value="1"/>
</dbReference>
<comment type="similarity">
    <text evidence="5">Belongs to the CitG/MdcB family.</text>
</comment>
<keyword evidence="6" id="KW-0328">Glycosyltransferase</keyword>
<dbReference type="STRING" id="1314.SD89_04475"/>
<evidence type="ECO:0000256" key="2">
    <source>
        <dbReference type="ARBA" id="ARBA00022679"/>
    </source>
</evidence>
<keyword evidence="3 5" id="KW-0547">Nucleotide-binding</keyword>
<dbReference type="EC" id="2.4.2.52" evidence="5"/>
<dbReference type="GO" id="GO:0051191">
    <property type="term" value="P:prosthetic group biosynthetic process"/>
    <property type="evidence" value="ECO:0007669"/>
    <property type="project" value="TreeGrafter"/>
</dbReference>
<dbReference type="GO" id="GO:0046917">
    <property type="term" value="F:triphosphoribosyl-dephospho-CoA synthase activity"/>
    <property type="evidence" value="ECO:0007669"/>
    <property type="project" value="UniProtKB-UniRule"/>
</dbReference>
<keyword evidence="2 5" id="KW-0808">Transferase</keyword>
<dbReference type="GO" id="GO:0005524">
    <property type="term" value="F:ATP binding"/>
    <property type="evidence" value="ECO:0007669"/>
    <property type="project" value="UniProtKB-KW"/>
</dbReference>
<evidence type="ECO:0000313" key="8">
    <source>
        <dbReference type="Proteomes" id="UP000316580"/>
    </source>
</evidence>
<dbReference type="EMBL" id="SJLL01000004">
    <property type="protein sequence ID" value="TYK99920.1"/>
    <property type="molecule type" value="Genomic_DNA"/>
</dbReference>
<reference evidence="7 9" key="1">
    <citation type="submission" date="2019-02" db="EMBL/GenBank/DDBJ databases">
        <title>Novel genomic isolates of S. pyogenes and S. dysgalactiae subsp. equisimilis associated to necrotising fasciitis (NSTI).</title>
        <authorList>
            <person name="Barrantes I."/>
        </authorList>
    </citation>
    <scope>NUCLEOTIDE SEQUENCE [LARGE SCALE GENOMIC DNA]</scope>
    <source>
        <strain evidence="7 9">SPY2028</strain>
    </source>
</reference>
<dbReference type="GO" id="GO:0016757">
    <property type="term" value="F:glycosyltransferase activity"/>
    <property type="evidence" value="ECO:0007669"/>
    <property type="project" value="UniProtKB-KW"/>
</dbReference>
<comment type="caution">
    <text evidence="6">The sequence shown here is derived from an EMBL/GenBank/DDBJ whole genome shotgun (WGS) entry which is preliminary data.</text>
</comment>
<dbReference type="NCBIfam" id="TIGR03125">
    <property type="entry name" value="citrate_citG"/>
    <property type="match status" value="1"/>
</dbReference>
<gene>
    <name evidence="5 6" type="primary">citG</name>
    <name evidence="7" type="ORF">E0F66_05265</name>
    <name evidence="6" type="ORF">FGO82_10070</name>
</gene>
<organism evidence="6 8">
    <name type="scientific">Streptococcus pyogenes</name>
    <dbReference type="NCBI Taxonomy" id="1314"/>
    <lineage>
        <taxon>Bacteria</taxon>
        <taxon>Bacillati</taxon>
        <taxon>Bacillota</taxon>
        <taxon>Bacilli</taxon>
        <taxon>Lactobacillales</taxon>
        <taxon>Streptococcaceae</taxon>
        <taxon>Streptococcus</taxon>
    </lineage>
</organism>
<evidence type="ECO:0000313" key="6">
    <source>
        <dbReference type="EMBL" id="TNY46191.1"/>
    </source>
</evidence>
<reference evidence="6 8" key="2">
    <citation type="submission" date="2019-05" db="EMBL/GenBank/DDBJ databases">
        <title>Novel genomic isolates of S.pyogenes and S.dysgalactiae subsp. equisimilis associated to necrotising fasciitis (NSTI).</title>
        <authorList>
            <person name="Barrantes I."/>
        </authorList>
    </citation>
    <scope>NUCLEOTIDE SEQUENCE [LARGE SCALE GENOMIC DNA]</scope>
    <source>
        <strain evidence="6 8">SPY6028</strain>
    </source>
</reference>
<comment type="catalytic activity">
    <reaction evidence="1 5">
        <text>3'-dephospho-CoA + ATP = 2'-(5''-triphospho-alpha-D-ribosyl)-3'-dephospho-CoA + adenine</text>
        <dbReference type="Rhea" id="RHEA:15117"/>
        <dbReference type="ChEBI" id="CHEBI:16708"/>
        <dbReference type="ChEBI" id="CHEBI:30616"/>
        <dbReference type="ChEBI" id="CHEBI:57328"/>
        <dbReference type="ChEBI" id="CHEBI:61378"/>
        <dbReference type="EC" id="2.4.2.52"/>
    </reaction>
</comment>
<dbReference type="InterPro" id="IPR017551">
    <property type="entry name" value="TriPribosyl-deP-CoA_syn_CitG"/>
</dbReference>
<dbReference type="Proteomes" id="UP000324058">
    <property type="component" value="Unassembled WGS sequence"/>
</dbReference>
<protein>
    <recommendedName>
        <fullName evidence="5">Probable 2-(5''-triphosphoribosyl)-3'-dephosphocoenzyme-A synthase</fullName>
        <shortName evidence="5">2-(5''-triphosphoribosyl)-3'-dephospho-CoA synthase</shortName>
        <ecNumber evidence="5">2.4.2.52</ecNumber>
    </recommendedName>
</protein>